<dbReference type="InterPro" id="IPR036812">
    <property type="entry name" value="NAD(P)_OxRdtase_dom_sf"/>
</dbReference>
<evidence type="ECO:0000256" key="3">
    <source>
        <dbReference type="ARBA" id="ARBA00023002"/>
    </source>
</evidence>
<dbReference type="FunFam" id="3.20.20.100:FF:000004">
    <property type="entry name" value="Oxidoreductase, aldo/keto reductase"/>
    <property type="match status" value="1"/>
</dbReference>
<reference evidence="5 6" key="1">
    <citation type="journal article" date="2016" name="Proc. Natl. Acad. Sci. U.S.A.">
        <title>Comparative genomics of biotechnologically important yeasts.</title>
        <authorList>
            <person name="Riley R."/>
            <person name="Haridas S."/>
            <person name="Wolfe K.H."/>
            <person name="Lopes M.R."/>
            <person name="Hittinger C.T."/>
            <person name="Goeker M."/>
            <person name="Salamov A.A."/>
            <person name="Wisecaver J.H."/>
            <person name="Long T.M."/>
            <person name="Calvey C.H."/>
            <person name="Aerts A.L."/>
            <person name="Barry K.W."/>
            <person name="Choi C."/>
            <person name="Clum A."/>
            <person name="Coughlan A.Y."/>
            <person name="Deshpande S."/>
            <person name="Douglass A.P."/>
            <person name="Hanson S.J."/>
            <person name="Klenk H.-P."/>
            <person name="LaButti K.M."/>
            <person name="Lapidus A."/>
            <person name="Lindquist E.A."/>
            <person name="Lipzen A.M."/>
            <person name="Meier-Kolthoff J.P."/>
            <person name="Ohm R.A."/>
            <person name="Otillar R.P."/>
            <person name="Pangilinan J.L."/>
            <person name="Peng Y."/>
            <person name="Rokas A."/>
            <person name="Rosa C.A."/>
            <person name="Scheuner C."/>
            <person name="Sibirny A.A."/>
            <person name="Slot J.C."/>
            <person name="Stielow J.B."/>
            <person name="Sun H."/>
            <person name="Kurtzman C.P."/>
            <person name="Blackwell M."/>
            <person name="Grigoriev I.V."/>
            <person name="Jeffries T.W."/>
        </authorList>
    </citation>
    <scope>NUCLEOTIDE SEQUENCE [LARGE SCALE GENOMIC DNA]</scope>
    <source>
        <strain evidence="5 6">NRRL Y-11557</strain>
    </source>
</reference>
<accession>A0A1E3QED5</accession>
<dbReference type="Pfam" id="PF00248">
    <property type="entry name" value="Aldo_ket_red"/>
    <property type="match status" value="1"/>
</dbReference>
<organism evidence="5 6">
    <name type="scientific">Lipomyces starkeyi NRRL Y-11557</name>
    <dbReference type="NCBI Taxonomy" id="675824"/>
    <lineage>
        <taxon>Eukaryota</taxon>
        <taxon>Fungi</taxon>
        <taxon>Dikarya</taxon>
        <taxon>Ascomycota</taxon>
        <taxon>Saccharomycotina</taxon>
        <taxon>Lipomycetes</taxon>
        <taxon>Lipomycetales</taxon>
        <taxon>Lipomycetaceae</taxon>
        <taxon>Lipomyces</taxon>
    </lineage>
</organism>
<dbReference type="STRING" id="675824.A0A1E3QED5"/>
<proteinExistence type="inferred from homology"/>
<evidence type="ECO:0000313" key="6">
    <source>
        <dbReference type="Proteomes" id="UP000094385"/>
    </source>
</evidence>
<dbReference type="OrthoDB" id="48988at2759"/>
<evidence type="ECO:0000256" key="2">
    <source>
        <dbReference type="ARBA" id="ARBA00022857"/>
    </source>
</evidence>
<dbReference type="GO" id="GO:0005829">
    <property type="term" value="C:cytosol"/>
    <property type="evidence" value="ECO:0007669"/>
    <property type="project" value="UniProtKB-ARBA"/>
</dbReference>
<keyword evidence="3" id="KW-0560">Oxidoreductase</keyword>
<keyword evidence="2" id="KW-0521">NADP</keyword>
<dbReference type="Proteomes" id="UP000094385">
    <property type="component" value="Unassembled WGS sequence"/>
</dbReference>
<protein>
    <recommendedName>
        <fullName evidence="4">NADP-dependent oxidoreductase domain-containing protein</fullName>
    </recommendedName>
</protein>
<dbReference type="PANTHER" id="PTHR43364">
    <property type="entry name" value="NADH-SPECIFIC METHYLGLYOXAL REDUCTASE-RELATED"/>
    <property type="match status" value="1"/>
</dbReference>
<dbReference type="EMBL" id="KV454290">
    <property type="protein sequence ID" value="ODQ75462.1"/>
    <property type="molecule type" value="Genomic_DNA"/>
</dbReference>
<evidence type="ECO:0000259" key="4">
    <source>
        <dbReference type="Pfam" id="PF00248"/>
    </source>
</evidence>
<dbReference type="GO" id="GO:0016491">
    <property type="term" value="F:oxidoreductase activity"/>
    <property type="evidence" value="ECO:0007669"/>
    <property type="project" value="UniProtKB-KW"/>
</dbReference>
<dbReference type="InterPro" id="IPR023210">
    <property type="entry name" value="NADP_OxRdtase_dom"/>
</dbReference>
<comment type="similarity">
    <text evidence="1">Belongs to the aldo/keto reductase family.</text>
</comment>
<dbReference type="Gene3D" id="3.20.20.100">
    <property type="entry name" value="NADP-dependent oxidoreductase domain"/>
    <property type="match status" value="1"/>
</dbReference>
<feature type="domain" description="NADP-dependent oxidoreductase" evidence="4">
    <location>
        <begin position="20"/>
        <end position="332"/>
    </location>
</feature>
<dbReference type="SUPFAM" id="SSF51430">
    <property type="entry name" value="NAD(P)-linked oxidoreductase"/>
    <property type="match status" value="1"/>
</dbReference>
<evidence type="ECO:0000313" key="5">
    <source>
        <dbReference type="EMBL" id="ODQ75462.1"/>
    </source>
</evidence>
<dbReference type="AlphaFoldDB" id="A0A1E3QED5"/>
<gene>
    <name evidence="5" type="ORF">LIPSTDRAFT_61080</name>
</gene>
<dbReference type="PANTHER" id="PTHR43364:SF9">
    <property type="entry name" value="OXIDOREDUCTASE"/>
    <property type="match status" value="1"/>
</dbReference>
<name>A0A1E3QED5_LIPST</name>
<dbReference type="InterPro" id="IPR050523">
    <property type="entry name" value="AKR_Detox_Biosynth"/>
</dbReference>
<evidence type="ECO:0000256" key="1">
    <source>
        <dbReference type="ARBA" id="ARBA00007905"/>
    </source>
</evidence>
<dbReference type="CDD" id="cd19079">
    <property type="entry name" value="AKR_EcYajO-like"/>
    <property type="match status" value="1"/>
</dbReference>
<keyword evidence="6" id="KW-1185">Reference proteome</keyword>
<sequence length="343" mass="39028">MSQAEYRKLGKCGLRVSVPILGMMSMGSSAWEPWVLDKEEALPILKRAYDMGITSWDTANAYSNGESEVLIKEAIQRYNIPREELVIMTKIYYPVPKEKVGEAFLVDLRQHPKFVNQFGLSRGAIFKQVDACLERLGTGYIDLLQIHRYDKAVEPEEIMEALHDLVKSGKVRYIGASSMWVHEFVRLQHIAELKGWTTFVSMQNIYNLVYREEEREVIPYCNMNGVGIIPWSPLHQGLLARPLEVSEQSLRTKTSTGVFTQLQLDAGGKEIVRRLELVAKKRGWSMAVTALVWLTGKVVAPVVGVNSIKRLEEAAEINDKSLTPEEIKYLEQPYVPQKIFGHF</sequence>